<feature type="transmembrane region" description="Helical" evidence="1">
    <location>
        <begin position="41"/>
        <end position="58"/>
    </location>
</feature>
<dbReference type="RefSeq" id="WP_233373606.1">
    <property type="nucleotide sequence ID" value="NZ_JAJTWU010000008.1"/>
</dbReference>
<sequence length="169" mass="18176">MLGLSALGTGHTAIALVAVLSGFAMSLRFGRIGTDLALGKIYIACTALACLTSLGIFMHGGFNVAHSLALITLVVLGIALAAGRHRDTSRAATYVETLGYSTTLFFHMIPALNETFTRIPVGAPLFTGPDDPALQRVFGFVFLTYLLGIGLQVRHIWRTPLQMRRTWLA</sequence>
<feature type="transmembrane region" description="Helical" evidence="1">
    <location>
        <begin position="133"/>
        <end position="157"/>
    </location>
</feature>
<protein>
    <submittedName>
        <fullName evidence="2">Uncharacterized protein</fullName>
    </submittedName>
</protein>
<feature type="transmembrane region" description="Helical" evidence="1">
    <location>
        <begin position="64"/>
        <end position="82"/>
    </location>
</feature>
<dbReference type="EMBL" id="JAJTWU010000008">
    <property type="protein sequence ID" value="MCE4556558.1"/>
    <property type="molecule type" value="Genomic_DNA"/>
</dbReference>
<keyword evidence="3" id="KW-1185">Reference proteome</keyword>
<keyword evidence="1" id="KW-0472">Membrane</keyword>
<gene>
    <name evidence="2" type="ORF">LXT13_19355</name>
</gene>
<proteinExistence type="predicted"/>
<evidence type="ECO:0000313" key="3">
    <source>
        <dbReference type="Proteomes" id="UP001200741"/>
    </source>
</evidence>
<evidence type="ECO:0000313" key="2">
    <source>
        <dbReference type="EMBL" id="MCE4556558.1"/>
    </source>
</evidence>
<feature type="transmembrane region" description="Helical" evidence="1">
    <location>
        <begin position="12"/>
        <end position="29"/>
    </location>
</feature>
<comment type="caution">
    <text evidence="2">The sequence shown here is derived from an EMBL/GenBank/DDBJ whole genome shotgun (WGS) entry which is preliminary data.</text>
</comment>
<reference evidence="2 3" key="1">
    <citation type="submission" date="2021-12" db="EMBL/GenBank/DDBJ databases">
        <title>Genome seq of P8.</title>
        <authorList>
            <person name="Seo T."/>
        </authorList>
    </citation>
    <scope>NUCLEOTIDE SEQUENCE [LARGE SCALE GENOMIC DNA]</scope>
    <source>
        <strain evidence="2 3">P8</strain>
    </source>
</reference>
<accession>A0ABS8Y0T7</accession>
<name>A0ABS8Y0T7_9BURK</name>
<keyword evidence="1" id="KW-1133">Transmembrane helix</keyword>
<keyword evidence="1" id="KW-0812">Transmembrane</keyword>
<organism evidence="2 3">
    <name type="scientific">Pelomonas cellulosilytica</name>
    <dbReference type="NCBI Taxonomy" id="2906762"/>
    <lineage>
        <taxon>Bacteria</taxon>
        <taxon>Pseudomonadati</taxon>
        <taxon>Pseudomonadota</taxon>
        <taxon>Betaproteobacteria</taxon>
        <taxon>Burkholderiales</taxon>
        <taxon>Sphaerotilaceae</taxon>
        <taxon>Roseateles</taxon>
    </lineage>
</organism>
<feature type="transmembrane region" description="Helical" evidence="1">
    <location>
        <begin position="94"/>
        <end position="113"/>
    </location>
</feature>
<evidence type="ECO:0000256" key="1">
    <source>
        <dbReference type="SAM" id="Phobius"/>
    </source>
</evidence>
<dbReference type="Proteomes" id="UP001200741">
    <property type="component" value="Unassembled WGS sequence"/>
</dbReference>